<dbReference type="InterPro" id="IPR000008">
    <property type="entry name" value="C2_dom"/>
</dbReference>
<gene>
    <name evidence="3" type="ORF">Ciccas_000942</name>
</gene>
<organism evidence="3 4">
    <name type="scientific">Cichlidogyrus casuarinus</name>
    <dbReference type="NCBI Taxonomy" id="1844966"/>
    <lineage>
        <taxon>Eukaryota</taxon>
        <taxon>Metazoa</taxon>
        <taxon>Spiralia</taxon>
        <taxon>Lophotrochozoa</taxon>
        <taxon>Platyhelminthes</taxon>
        <taxon>Monogenea</taxon>
        <taxon>Monopisthocotylea</taxon>
        <taxon>Dactylogyridea</taxon>
        <taxon>Ancyrocephalidae</taxon>
        <taxon>Cichlidogyrus</taxon>
    </lineage>
</organism>
<evidence type="ECO:0000313" key="3">
    <source>
        <dbReference type="EMBL" id="KAL3320382.1"/>
    </source>
</evidence>
<feature type="domain" description="C2" evidence="2">
    <location>
        <begin position="130"/>
        <end position="219"/>
    </location>
</feature>
<dbReference type="Pfam" id="PF00168">
    <property type="entry name" value="C2"/>
    <property type="match status" value="1"/>
</dbReference>
<dbReference type="Proteomes" id="UP001626550">
    <property type="component" value="Unassembled WGS sequence"/>
</dbReference>
<dbReference type="SUPFAM" id="SSF49562">
    <property type="entry name" value="C2 domain (Calcium/lipid-binding domain, CaLB)"/>
    <property type="match status" value="1"/>
</dbReference>
<protein>
    <recommendedName>
        <fullName evidence="2">C2 domain-containing protein</fullName>
    </recommendedName>
</protein>
<dbReference type="Gene3D" id="2.60.40.150">
    <property type="entry name" value="C2 domain"/>
    <property type="match status" value="1"/>
</dbReference>
<comment type="caution">
    <text evidence="3">The sequence shown here is derived from an EMBL/GenBank/DDBJ whole genome shotgun (WGS) entry which is preliminary data.</text>
</comment>
<feature type="signal peptide" evidence="1">
    <location>
        <begin position="1"/>
        <end position="21"/>
    </location>
</feature>
<sequence length="219" mass="25098">MFTYALGLGVLVLKIAMETDPNETQAACLDSDLLDVTKTCCEIRFAEYYEKSIDNLDRNNWVITVPILLKKPSKDLSITLHESFVIGRSRIASFNFDLLDDLEDCSNEKSGVKVQQANGFSLSLEYYFEPLPRLTETCMEVSTIENHPAHGVLYVKVLNSVNLRHWDFKERPLNAFCILDLNGHKFGATKAVETTGNAKWNEEFETFVYFSRKVKWYLC</sequence>
<accession>A0ABD2QLY2</accession>
<name>A0ABD2QLY2_9PLAT</name>
<dbReference type="InterPro" id="IPR035892">
    <property type="entry name" value="C2_domain_sf"/>
</dbReference>
<keyword evidence="1" id="KW-0732">Signal</keyword>
<dbReference type="EMBL" id="JBJKFK010000056">
    <property type="protein sequence ID" value="KAL3320382.1"/>
    <property type="molecule type" value="Genomic_DNA"/>
</dbReference>
<reference evidence="3 4" key="1">
    <citation type="submission" date="2024-11" db="EMBL/GenBank/DDBJ databases">
        <title>Adaptive evolution of stress response genes in parasites aligns with host niche diversity.</title>
        <authorList>
            <person name="Hahn C."/>
            <person name="Resl P."/>
        </authorList>
    </citation>
    <scope>NUCLEOTIDE SEQUENCE [LARGE SCALE GENOMIC DNA]</scope>
    <source>
        <strain evidence="3">EGGRZ-B1_66</strain>
        <tissue evidence="3">Body</tissue>
    </source>
</reference>
<keyword evidence="4" id="KW-1185">Reference proteome</keyword>
<evidence type="ECO:0000259" key="2">
    <source>
        <dbReference type="PROSITE" id="PS50004"/>
    </source>
</evidence>
<evidence type="ECO:0000256" key="1">
    <source>
        <dbReference type="SAM" id="SignalP"/>
    </source>
</evidence>
<feature type="chain" id="PRO_5044768837" description="C2 domain-containing protein" evidence="1">
    <location>
        <begin position="22"/>
        <end position="219"/>
    </location>
</feature>
<dbReference type="PROSITE" id="PS50004">
    <property type="entry name" value="C2"/>
    <property type="match status" value="1"/>
</dbReference>
<evidence type="ECO:0000313" key="4">
    <source>
        <dbReference type="Proteomes" id="UP001626550"/>
    </source>
</evidence>
<dbReference type="AlphaFoldDB" id="A0ABD2QLY2"/>
<proteinExistence type="predicted"/>